<reference evidence="1" key="3">
    <citation type="submission" date="2010-07" db="EMBL/GenBank/DDBJ databases">
        <authorList>
            <person name="Genoscope - CEA"/>
        </authorList>
    </citation>
    <scope>NUCLEOTIDE SEQUENCE</scope>
    <source>
        <strain evidence="1">3As</strain>
    </source>
</reference>
<accession>D6CR56</accession>
<reference key="1">
    <citation type="submission" date="2009-07" db="EMBL/GenBank/DDBJ databases">
        <authorList>
            <person name="Genoscope - CEA"/>
        </authorList>
    </citation>
    <scope>NUCLEOTIDE SEQUENCE</scope>
    <source>
        <strain>3As</strain>
    </source>
</reference>
<gene>
    <name evidence="1" type="ordered locus">THI_0347</name>
    <name evidence="2" type="ORF">THICB1_110105</name>
</gene>
<evidence type="ECO:0000313" key="4">
    <source>
        <dbReference type="Proteomes" id="UP000078599"/>
    </source>
</evidence>
<evidence type="ECO:0000313" key="2">
    <source>
        <dbReference type="EMBL" id="CQR27592.1"/>
    </source>
</evidence>
<reference evidence="2 4" key="4">
    <citation type="submission" date="2015-03" db="EMBL/GenBank/DDBJ databases">
        <authorList>
            <person name="Regsiter A."/>
            <person name="william w."/>
        </authorList>
    </citation>
    <scope>NUCLEOTIDE SEQUENCE [LARGE SCALE GENOMIC DNA]</scope>
    <source>
        <strain evidence="2 4">CB1</strain>
    </source>
</reference>
<dbReference type="EMBL" id="FP475956">
    <property type="protein sequence ID" value="CAZ87097.1"/>
    <property type="molecule type" value="Genomic_DNA"/>
</dbReference>
<organism evidence="1 3">
    <name type="scientific">Thiomonas arsenitoxydans (strain DSM 22701 / CIP 110005 / 3As)</name>
    <dbReference type="NCBI Taxonomy" id="426114"/>
    <lineage>
        <taxon>Bacteria</taxon>
        <taxon>Pseudomonadati</taxon>
        <taxon>Pseudomonadota</taxon>
        <taxon>Betaproteobacteria</taxon>
        <taxon>Burkholderiales</taxon>
        <taxon>Thiomonas</taxon>
    </lineage>
</organism>
<dbReference type="Proteomes" id="UP000078599">
    <property type="component" value="Unassembled WGS sequence"/>
</dbReference>
<protein>
    <submittedName>
        <fullName evidence="1">Uncharacterized protein</fullName>
    </submittedName>
</protein>
<dbReference type="EMBL" id="CTRI01000003">
    <property type="protein sequence ID" value="CQR27592.1"/>
    <property type="molecule type" value="Genomic_DNA"/>
</dbReference>
<name>D6CR56_THIA3</name>
<evidence type="ECO:0000313" key="3">
    <source>
        <dbReference type="Proteomes" id="UP000002372"/>
    </source>
</evidence>
<reference evidence="3" key="2">
    <citation type="journal article" date="2010" name="PLoS Genet.">
        <title>Structure, function, and evolution of the Thiomonas spp. genome.</title>
        <authorList>
            <person name="Arsene-Ploetze F."/>
            <person name="Koechler S."/>
            <person name="Marchal M."/>
            <person name="Coppee J.Y."/>
            <person name="Chandler M."/>
            <person name="Bonnefoy V."/>
            <person name="Brochier-Armanet C."/>
            <person name="Barakat M."/>
            <person name="Barbe V."/>
            <person name="Battaglia-Brunet F."/>
            <person name="Bruneel O."/>
            <person name="Bryan C.G."/>
            <person name="Cleiss-Arnold J."/>
            <person name="Cruveiller S."/>
            <person name="Erhardt M."/>
            <person name="Heinrich-Salmeron A."/>
            <person name="Hommais F."/>
            <person name="Joulian C."/>
            <person name="Krin E."/>
            <person name="Lieutaud A."/>
            <person name="Lievremont D."/>
            <person name="Michel C."/>
            <person name="Muller D."/>
            <person name="Ortet P."/>
            <person name="Proux C."/>
            <person name="Siguier P."/>
            <person name="Roche D."/>
            <person name="Rouy Z."/>
            <person name="Salvignol G."/>
            <person name="Slyemi D."/>
            <person name="Talla E."/>
            <person name="Weiss S."/>
            <person name="Weissenbach J."/>
            <person name="Medigue C."/>
            <person name="Bertin P.N."/>
        </authorList>
    </citation>
    <scope>NUCLEOTIDE SEQUENCE [LARGE SCALE GENOMIC DNA]</scope>
    <source>
        <strain evidence="3">DSM 22701 / CIP 110005 / 3As</strain>
    </source>
</reference>
<proteinExistence type="predicted"/>
<dbReference type="Proteomes" id="UP000002372">
    <property type="component" value="Chromosome"/>
</dbReference>
<keyword evidence="4" id="KW-1185">Reference proteome</keyword>
<sequence>MALYYPSGHCTDSTFFVTDAARPAEDKLLASAVSAARAGVSALADAEIAIGQFLGTRSVAFAS</sequence>
<dbReference type="KEGG" id="thi:THI_0347"/>
<dbReference type="HOGENOM" id="CLU_2884511_0_0_4"/>
<evidence type="ECO:0000313" key="1">
    <source>
        <dbReference type="EMBL" id="CAZ87097.1"/>
    </source>
</evidence>
<dbReference type="AlphaFoldDB" id="D6CR56"/>